<keyword evidence="4" id="KW-1185">Reference proteome</keyword>
<evidence type="ECO:0000313" key="3">
    <source>
        <dbReference type="EMBL" id="MCW6510672.1"/>
    </source>
</evidence>
<feature type="repeat" description="TPR" evidence="1">
    <location>
        <begin position="140"/>
        <end position="173"/>
    </location>
</feature>
<accession>A0AA41Z0I2</accession>
<name>A0AA41Z0I2_9HYPH</name>
<dbReference type="InterPro" id="IPR019734">
    <property type="entry name" value="TPR_rpt"/>
</dbReference>
<dbReference type="PROSITE" id="PS51257">
    <property type="entry name" value="PROKAR_LIPOPROTEIN"/>
    <property type="match status" value="1"/>
</dbReference>
<sequence length="282" mass="29863">MRANVSPIRPQALRSAMAAAAMTAALSLGGCFGINSDVTGSIAASAPPSSSAGLRDYTATWSERYKKTPGDKVTALNYVKGLRAMTQYSQAAAVMEAIAIKYPYDQEVLATYGKTLADAGRFKEAADVLGRAHTPENPNWSVLSAQGSVADQLGDHAQAQAYYSAALKIKPADPHVLSNLGLSYALDNQLPKAEMTMRQASQSPEADMRVRQNFALVLALDGKFDEAEQVAERDLSPSDAAASVASIRGMIAQSNTWRPIQQKAGTANGLVKAKLAQTDAAR</sequence>
<evidence type="ECO:0000256" key="1">
    <source>
        <dbReference type="PROSITE-ProRule" id="PRU00339"/>
    </source>
</evidence>
<evidence type="ECO:0000313" key="4">
    <source>
        <dbReference type="Proteomes" id="UP001165667"/>
    </source>
</evidence>
<dbReference type="Proteomes" id="UP001165667">
    <property type="component" value="Unassembled WGS sequence"/>
</dbReference>
<dbReference type="PIRSF" id="PIRSF035836">
    <property type="entry name" value="UCP035836"/>
    <property type="match status" value="1"/>
</dbReference>
<evidence type="ECO:0008006" key="5">
    <source>
        <dbReference type="Google" id="ProtNLM"/>
    </source>
</evidence>
<evidence type="ECO:0000256" key="2">
    <source>
        <dbReference type="SAM" id="SignalP"/>
    </source>
</evidence>
<comment type="caution">
    <text evidence="3">The sequence shown here is derived from an EMBL/GenBank/DDBJ whole genome shotgun (WGS) entry which is preliminary data.</text>
</comment>
<gene>
    <name evidence="3" type="ORF">M8523_21900</name>
</gene>
<dbReference type="EMBL" id="JAMOIM010000017">
    <property type="protein sequence ID" value="MCW6510672.1"/>
    <property type="molecule type" value="Genomic_DNA"/>
</dbReference>
<reference evidence="3" key="1">
    <citation type="submission" date="2022-05" db="EMBL/GenBank/DDBJ databases">
        <authorList>
            <person name="Pankratov T."/>
        </authorList>
    </citation>
    <scope>NUCLEOTIDE SEQUENCE</scope>
    <source>
        <strain evidence="3">BP6-180914</strain>
    </source>
</reference>
<feature type="chain" id="PRO_5041361895" description="Tetratricopeptide repeat protein" evidence="2">
    <location>
        <begin position="21"/>
        <end position="282"/>
    </location>
</feature>
<dbReference type="Pfam" id="PF13432">
    <property type="entry name" value="TPR_16"/>
    <property type="match status" value="1"/>
</dbReference>
<protein>
    <recommendedName>
        <fullName evidence="5">Tetratricopeptide repeat protein</fullName>
    </recommendedName>
</protein>
<dbReference type="InterPro" id="IPR014596">
    <property type="entry name" value="UCP035836"/>
</dbReference>
<dbReference type="AlphaFoldDB" id="A0AA41Z0I2"/>
<keyword evidence="2" id="KW-0732">Signal</keyword>
<dbReference type="SUPFAM" id="SSF48452">
    <property type="entry name" value="TPR-like"/>
    <property type="match status" value="1"/>
</dbReference>
<keyword evidence="1" id="KW-0802">TPR repeat</keyword>
<feature type="signal peptide" evidence="2">
    <location>
        <begin position="1"/>
        <end position="20"/>
    </location>
</feature>
<dbReference type="Gene3D" id="1.25.40.10">
    <property type="entry name" value="Tetratricopeptide repeat domain"/>
    <property type="match status" value="1"/>
</dbReference>
<proteinExistence type="predicted"/>
<dbReference type="InterPro" id="IPR011990">
    <property type="entry name" value="TPR-like_helical_dom_sf"/>
</dbReference>
<dbReference type="PROSITE" id="PS50005">
    <property type="entry name" value="TPR"/>
    <property type="match status" value="1"/>
</dbReference>
<organism evidence="3 4">
    <name type="scientific">Lichenifustis flavocetrariae</name>
    <dbReference type="NCBI Taxonomy" id="2949735"/>
    <lineage>
        <taxon>Bacteria</taxon>
        <taxon>Pseudomonadati</taxon>
        <taxon>Pseudomonadota</taxon>
        <taxon>Alphaproteobacteria</taxon>
        <taxon>Hyphomicrobiales</taxon>
        <taxon>Lichenihabitantaceae</taxon>
        <taxon>Lichenifustis</taxon>
    </lineage>
</organism>
<dbReference type="RefSeq" id="WP_282587048.1">
    <property type="nucleotide sequence ID" value="NZ_JAMOIM010000017.1"/>
</dbReference>